<sequence length="50" mass="5356">MDDFPAFGGTTALTAVAVLLLLEVASATPVSSRLEIIPFLNFSMNFVRVL</sequence>
<dbReference type="Proteomes" id="UP000034711">
    <property type="component" value="Unassembled WGS sequence"/>
</dbReference>
<evidence type="ECO:0000313" key="1">
    <source>
        <dbReference type="EMBL" id="KKW32936.1"/>
    </source>
</evidence>
<accession>A0A0G1XPR7</accession>
<comment type="caution">
    <text evidence="1">The sequence shown here is derived from an EMBL/GenBank/DDBJ whole genome shotgun (WGS) entry which is preliminary data.</text>
</comment>
<dbReference type="AlphaFoldDB" id="A0A0G1XPR7"/>
<gene>
    <name evidence="1" type="ORF">UY77_C0009G0004</name>
</gene>
<organism evidence="1 2">
    <name type="scientific">Candidatus Uhrbacteria bacterium GW2011_GWA2_53_10</name>
    <dbReference type="NCBI Taxonomy" id="1618980"/>
    <lineage>
        <taxon>Bacteria</taxon>
        <taxon>Candidatus Uhriibacteriota</taxon>
    </lineage>
</organism>
<proteinExistence type="predicted"/>
<evidence type="ECO:0000313" key="2">
    <source>
        <dbReference type="Proteomes" id="UP000034711"/>
    </source>
</evidence>
<name>A0A0G1XPR7_9BACT</name>
<reference evidence="1 2" key="1">
    <citation type="journal article" date="2015" name="Nature">
        <title>rRNA introns, odd ribosomes, and small enigmatic genomes across a large radiation of phyla.</title>
        <authorList>
            <person name="Brown C.T."/>
            <person name="Hug L.A."/>
            <person name="Thomas B.C."/>
            <person name="Sharon I."/>
            <person name="Castelle C.J."/>
            <person name="Singh A."/>
            <person name="Wilkins M.J."/>
            <person name="Williams K.H."/>
            <person name="Banfield J.F."/>
        </authorList>
    </citation>
    <scope>NUCLEOTIDE SEQUENCE [LARGE SCALE GENOMIC DNA]</scope>
</reference>
<dbReference type="EMBL" id="LCRI01000009">
    <property type="protein sequence ID" value="KKW32936.1"/>
    <property type="molecule type" value="Genomic_DNA"/>
</dbReference>
<protein>
    <submittedName>
        <fullName evidence="1">Uncharacterized protein</fullName>
    </submittedName>
</protein>